<evidence type="ECO:0000313" key="1">
    <source>
        <dbReference type="EMBL" id="OMJ79437.1"/>
    </source>
</evidence>
<dbReference type="AlphaFoldDB" id="A0A1R2BS13"/>
<reference evidence="1 2" key="1">
    <citation type="submission" date="2016-11" db="EMBL/GenBank/DDBJ databases">
        <title>The macronuclear genome of Stentor coeruleus: a giant cell with tiny introns.</title>
        <authorList>
            <person name="Slabodnick M."/>
            <person name="Ruby J.G."/>
            <person name="Reiff S.B."/>
            <person name="Swart E.C."/>
            <person name="Gosai S."/>
            <person name="Prabakaran S."/>
            <person name="Witkowska E."/>
            <person name="Larue G.E."/>
            <person name="Fisher S."/>
            <person name="Freeman R.M."/>
            <person name="Gunawardena J."/>
            <person name="Chu W."/>
            <person name="Stover N.A."/>
            <person name="Gregory B.D."/>
            <person name="Nowacki M."/>
            <person name="Derisi J."/>
            <person name="Roy S.W."/>
            <person name="Marshall W.F."/>
            <person name="Sood P."/>
        </authorList>
    </citation>
    <scope>NUCLEOTIDE SEQUENCE [LARGE SCALE GENOMIC DNA]</scope>
    <source>
        <strain evidence="1">WM001</strain>
    </source>
</reference>
<proteinExistence type="predicted"/>
<dbReference type="GO" id="GO:0020037">
    <property type="term" value="F:heme binding"/>
    <property type="evidence" value="ECO:0007669"/>
    <property type="project" value="InterPro"/>
</dbReference>
<name>A0A1R2BS13_9CILI</name>
<dbReference type="SUPFAM" id="SSF46458">
    <property type="entry name" value="Globin-like"/>
    <property type="match status" value="1"/>
</dbReference>
<dbReference type="Proteomes" id="UP000187209">
    <property type="component" value="Unassembled WGS sequence"/>
</dbReference>
<evidence type="ECO:0000313" key="2">
    <source>
        <dbReference type="Proteomes" id="UP000187209"/>
    </source>
</evidence>
<comment type="caution">
    <text evidence="1">The sequence shown here is derived from an EMBL/GenBank/DDBJ whole genome shotgun (WGS) entry which is preliminary data.</text>
</comment>
<sequence length="120" mass="14138">MINRYGGTKFWDEVADKFHEKLKADYYLRSFFERRCPIHAKAINLNIFRAGFGQEARYYVDAIKEAHEGRGITIEQFIRFTNCLRNTLIEEGVEESDIHLILERVGSYSSQVAEDYDDNY</sequence>
<dbReference type="InterPro" id="IPR012292">
    <property type="entry name" value="Globin/Proto"/>
</dbReference>
<accession>A0A1R2BS13</accession>
<protein>
    <recommendedName>
        <fullName evidence="3">Globin family profile domain-containing protein</fullName>
    </recommendedName>
</protein>
<keyword evidence="2" id="KW-1185">Reference proteome</keyword>
<dbReference type="Gene3D" id="1.10.490.10">
    <property type="entry name" value="Globins"/>
    <property type="match status" value="1"/>
</dbReference>
<organism evidence="1 2">
    <name type="scientific">Stentor coeruleus</name>
    <dbReference type="NCBI Taxonomy" id="5963"/>
    <lineage>
        <taxon>Eukaryota</taxon>
        <taxon>Sar</taxon>
        <taxon>Alveolata</taxon>
        <taxon>Ciliophora</taxon>
        <taxon>Postciliodesmatophora</taxon>
        <taxon>Heterotrichea</taxon>
        <taxon>Heterotrichida</taxon>
        <taxon>Stentoridae</taxon>
        <taxon>Stentor</taxon>
    </lineage>
</organism>
<dbReference type="InterPro" id="IPR009050">
    <property type="entry name" value="Globin-like_sf"/>
</dbReference>
<gene>
    <name evidence="1" type="ORF">SteCoe_20539</name>
</gene>
<dbReference type="OrthoDB" id="319190at2759"/>
<dbReference type="GO" id="GO:0019825">
    <property type="term" value="F:oxygen binding"/>
    <property type="evidence" value="ECO:0007669"/>
    <property type="project" value="InterPro"/>
</dbReference>
<evidence type="ECO:0008006" key="3">
    <source>
        <dbReference type="Google" id="ProtNLM"/>
    </source>
</evidence>
<dbReference type="EMBL" id="MPUH01000471">
    <property type="protein sequence ID" value="OMJ79437.1"/>
    <property type="molecule type" value="Genomic_DNA"/>
</dbReference>